<comment type="caution">
    <text evidence="2">The sequence shown here is derived from an EMBL/GenBank/DDBJ whole genome shotgun (WGS) entry which is preliminary data.</text>
</comment>
<dbReference type="AlphaFoldDB" id="A0A845AHH9"/>
<evidence type="ECO:0000313" key="3">
    <source>
        <dbReference type="Proteomes" id="UP000439780"/>
    </source>
</evidence>
<dbReference type="OrthoDB" id="7185422at2"/>
<feature type="region of interest" description="Disordered" evidence="1">
    <location>
        <begin position="226"/>
        <end position="276"/>
    </location>
</feature>
<organism evidence="2 3">
    <name type="scientific">Qipengyuania algicida</name>
    <dbReference type="NCBI Taxonomy" id="1836209"/>
    <lineage>
        <taxon>Bacteria</taxon>
        <taxon>Pseudomonadati</taxon>
        <taxon>Pseudomonadota</taxon>
        <taxon>Alphaproteobacteria</taxon>
        <taxon>Sphingomonadales</taxon>
        <taxon>Erythrobacteraceae</taxon>
        <taxon>Qipengyuania</taxon>
    </lineage>
</organism>
<dbReference type="RefSeq" id="WP_160754391.1">
    <property type="nucleotide sequence ID" value="NZ_WTYA01000016.1"/>
</dbReference>
<name>A0A845AHH9_9SPHN</name>
<keyword evidence="3" id="KW-1185">Reference proteome</keyword>
<accession>A0A845AHH9</accession>
<feature type="compositionally biased region" description="Polar residues" evidence="1">
    <location>
        <begin position="267"/>
        <end position="276"/>
    </location>
</feature>
<dbReference type="Proteomes" id="UP000439780">
    <property type="component" value="Unassembled WGS sequence"/>
</dbReference>
<evidence type="ECO:0000256" key="1">
    <source>
        <dbReference type="SAM" id="MobiDB-lite"/>
    </source>
</evidence>
<dbReference type="EMBL" id="WTYA01000016">
    <property type="protein sequence ID" value="MXP30092.1"/>
    <property type="molecule type" value="Genomic_DNA"/>
</dbReference>
<proteinExistence type="predicted"/>
<protein>
    <submittedName>
        <fullName evidence="2">Uncharacterized protein</fullName>
    </submittedName>
</protein>
<gene>
    <name evidence="2" type="ORF">GRI58_14885</name>
</gene>
<evidence type="ECO:0000313" key="2">
    <source>
        <dbReference type="EMBL" id="MXP30092.1"/>
    </source>
</evidence>
<reference evidence="2 3" key="1">
    <citation type="submission" date="2019-12" db="EMBL/GenBank/DDBJ databases">
        <title>Genomic-based taxomic classification of the family Erythrobacteraceae.</title>
        <authorList>
            <person name="Xu L."/>
        </authorList>
    </citation>
    <scope>NUCLEOTIDE SEQUENCE [LARGE SCALE GENOMIC DNA]</scope>
    <source>
        <strain evidence="2 3">KEMB 9005-328</strain>
    </source>
</reference>
<sequence length="276" mass="29825">MAQACSVVKDYRVPTNLELVGKTALILRARVVGEVKGDGMWDSKLVVEPIAALKGTMPSGRVEIAGAVLVPQPDKRGFGVLSNPYELESAHPLSYIGGCIRYMFPRGTTALFFLDQRDGQWIPAGGPFSRWGEDVLSDDAPWMQMVRFYAKVLAAPQDQRKPMLEAERDRLRSQADDPVAALMANDIDRQLAGPNEAWNTMMRKAIEGDGDIPAGAEPEAAAEAIASQLDDATGNTSEEMEPDNCSVSDDGKSVTCSAAVSVKPDPTQESQTRPKS</sequence>